<accession>A0A518KD12</accession>
<evidence type="ECO:0000313" key="1">
    <source>
        <dbReference type="EMBL" id="QDV75649.1"/>
    </source>
</evidence>
<dbReference type="KEGG" id="bmei:Spa11_38690"/>
<gene>
    <name evidence="1" type="ORF">Spa11_38690</name>
</gene>
<protein>
    <submittedName>
        <fullName evidence="1">Uncharacterized protein</fullName>
    </submittedName>
</protein>
<dbReference type="EMBL" id="CP036349">
    <property type="protein sequence ID" value="QDV75649.1"/>
    <property type="molecule type" value="Genomic_DNA"/>
</dbReference>
<evidence type="ECO:0000313" key="2">
    <source>
        <dbReference type="Proteomes" id="UP000316426"/>
    </source>
</evidence>
<dbReference type="Proteomes" id="UP000316426">
    <property type="component" value="Chromosome"/>
</dbReference>
<organism evidence="1 2">
    <name type="scientific">Botrimarina mediterranea</name>
    <dbReference type="NCBI Taxonomy" id="2528022"/>
    <lineage>
        <taxon>Bacteria</taxon>
        <taxon>Pseudomonadati</taxon>
        <taxon>Planctomycetota</taxon>
        <taxon>Planctomycetia</taxon>
        <taxon>Pirellulales</taxon>
        <taxon>Lacipirellulaceae</taxon>
        <taxon>Botrimarina</taxon>
    </lineage>
</organism>
<proteinExistence type="predicted"/>
<sequence>MPKMGRSTRWLIAAVLGLFLYVGSYLHLTLQGAYVPGVDGASGPKSYRWAPRNFVRANGTIKYELAYFYAPLYILDSRLWHVHLDAAGGPLSP</sequence>
<name>A0A518KD12_9BACT</name>
<reference evidence="1 2" key="1">
    <citation type="submission" date="2019-02" db="EMBL/GenBank/DDBJ databases">
        <title>Deep-cultivation of Planctomycetes and their phenomic and genomic characterization uncovers novel biology.</title>
        <authorList>
            <person name="Wiegand S."/>
            <person name="Jogler M."/>
            <person name="Boedeker C."/>
            <person name="Pinto D."/>
            <person name="Vollmers J."/>
            <person name="Rivas-Marin E."/>
            <person name="Kohn T."/>
            <person name="Peeters S.H."/>
            <person name="Heuer A."/>
            <person name="Rast P."/>
            <person name="Oberbeckmann S."/>
            <person name="Bunk B."/>
            <person name="Jeske O."/>
            <person name="Meyerdierks A."/>
            <person name="Storesund J.E."/>
            <person name="Kallscheuer N."/>
            <person name="Luecker S."/>
            <person name="Lage O.M."/>
            <person name="Pohl T."/>
            <person name="Merkel B.J."/>
            <person name="Hornburger P."/>
            <person name="Mueller R.-W."/>
            <person name="Bruemmer F."/>
            <person name="Labrenz M."/>
            <person name="Spormann A.M."/>
            <person name="Op den Camp H."/>
            <person name="Overmann J."/>
            <person name="Amann R."/>
            <person name="Jetten M.S.M."/>
            <person name="Mascher T."/>
            <person name="Medema M.H."/>
            <person name="Devos D.P."/>
            <person name="Kaster A.-K."/>
            <person name="Ovreas L."/>
            <person name="Rohde M."/>
            <person name="Galperin M.Y."/>
            <person name="Jogler C."/>
        </authorList>
    </citation>
    <scope>NUCLEOTIDE SEQUENCE [LARGE SCALE GENOMIC DNA]</scope>
    <source>
        <strain evidence="1 2">Spa11</strain>
    </source>
</reference>
<dbReference type="AlphaFoldDB" id="A0A518KD12"/>
<keyword evidence="2" id="KW-1185">Reference proteome</keyword>